<name>A0ACC2IER3_9PLEO</name>
<dbReference type="Proteomes" id="UP001153331">
    <property type="component" value="Unassembled WGS sequence"/>
</dbReference>
<gene>
    <name evidence="1" type="ORF">OPT61_g4233</name>
</gene>
<accession>A0ACC2IER3</accession>
<protein>
    <submittedName>
        <fullName evidence="1">Uncharacterized protein</fullName>
    </submittedName>
</protein>
<sequence length="552" mass="62797">MQTGLPRGNKNAQRGIGAIPDPLFIESLEQIDVQRELQDAFLSVSEISGSSWEVERVQKFFREARTVSDANMWIDFRQKDTEARHHHSRWIASNQLAEAVIRQRTELSRDSLACRRLSFVPYASPRILEDLIKSATSIEIEALRRAACFPVFRLILNLPCLSLEEHDDNAPNIRPFVDNHNKTRWEDLSHLPLESKTGRLSNRFAIFETRTTVVLSGCSNTDWFGYAFGNIGPIDTSPSGQEQNDDDDTNDPDEPEPEEDFFATGGCEPVLNPENIIWDPRVYFLRAMEIRLSITTQASEFLVRKLDAGCHDWIPQVQDHESNQKALEKISGMTRVFRHLHEHYAQSIRAWNRFGGNGDALYFADLETHPVAREALSSIKKSFEKISDLEHRVELKRRDCTEATKILKVRIAQENNRISNRISLENIEMSRKLTDINREASRYSEKAAESALKSLAAAEETSRSSRVNVQLFMLTTAVVIALQYFCSERALFAFERSPRAFWISIAILIPSLLALSFALYIFDGVRDTFTKRLSGTLETVATPAEIPSASFP</sequence>
<keyword evidence="2" id="KW-1185">Reference proteome</keyword>
<comment type="caution">
    <text evidence="1">The sequence shown here is derived from an EMBL/GenBank/DDBJ whole genome shotgun (WGS) entry which is preliminary data.</text>
</comment>
<dbReference type="EMBL" id="JAPHNI010000237">
    <property type="protein sequence ID" value="KAJ8113689.1"/>
    <property type="molecule type" value="Genomic_DNA"/>
</dbReference>
<proteinExistence type="predicted"/>
<organism evidence="1 2">
    <name type="scientific">Boeremia exigua</name>
    <dbReference type="NCBI Taxonomy" id="749465"/>
    <lineage>
        <taxon>Eukaryota</taxon>
        <taxon>Fungi</taxon>
        <taxon>Dikarya</taxon>
        <taxon>Ascomycota</taxon>
        <taxon>Pezizomycotina</taxon>
        <taxon>Dothideomycetes</taxon>
        <taxon>Pleosporomycetidae</taxon>
        <taxon>Pleosporales</taxon>
        <taxon>Pleosporineae</taxon>
        <taxon>Didymellaceae</taxon>
        <taxon>Boeremia</taxon>
    </lineage>
</organism>
<evidence type="ECO:0000313" key="1">
    <source>
        <dbReference type="EMBL" id="KAJ8113689.1"/>
    </source>
</evidence>
<evidence type="ECO:0000313" key="2">
    <source>
        <dbReference type="Proteomes" id="UP001153331"/>
    </source>
</evidence>
<reference evidence="1" key="1">
    <citation type="submission" date="2022-11" db="EMBL/GenBank/DDBJ databases">
        <title>Genome Sequence of Boeremia exigua.</title>
        <authorList>
            <person name="Buettner E."/>
        </authorList>
    </citation>
    <scope>NUCLEOTIDE SEQUENCE</scope>
    <source>
        <strain evidence="1">CU02</strain>
    </source>
</reference>